<evidence type="ECO:0000259" key="1">
    <source>
        <dbReference type="Pfam" id="PF13452"/>
    </source>
</evidence>
<gene>
    <name evidence="2" type="ORF">ENT52_01135</name>
</gene>
<dbReference type="CDD" id="cd03441">
    <property type="entry name" value="R_hydratase_like"/>
    <property type="match status" value="1"/>
</dbReference>
<accession>A0A7J3M250</accession>
<protein>
    <recommendedName>
        <fullName evidence="1">FAS1-like dehydratase domain-containing protein</fullName>
    </recommendedName>
</protein>
<dbReference type="SUPFAM" id="SSF54637">
    <property type="entry name" value="Thioesterase/thiol ester dehydrase-isomerase"/>
    <property type="match status" value="1"/>
</dbReference>
<dbReference type="Gene3D" id="3.10.129.10">
    <property type="entry name" value="Hotdog Thioesterase"/>
    <property type="match status" value="1"/>
</dbReference>
<reference evidence="2" key="1">
    <citation type="journal article" date="2020" name="mSystems">
        <title>Genome- and Community-Level Interaction Insights into Carbon Utilization and Element Cycling Functions of Hydrothermarchaeota in Hydrothermal Sediment.</title>
        <authorList>
            <person name="Zhou Z."/>
            <person name="Liu Y."/>
            <person name="Xu W."/>
            <person name="Pan J."/>
            <person name="Luo Z.H."/>
            <person name="Li M."/>
        </authorList>
    </citation>
    <scope>NUCLEOTIDE SEQUENCE [LARGE SCALE GENOMIC DNA]</scope>
    <source>
        <strain evidence="2">SpSt-587</strain>
    </source>
</reference>
<organism evidence="2">
    <name type="scientific">Archaeoglobus fulgidus</name>
    <dbReference type="NCBI Taxonomy" id="2234"/>
    <lineage>
        <taxon>Archaea</taxon>
        <taxon>Methanobacteriati</taxon>
        <taxon>Methanobacteriota</taxon>
        <taxon>Archaeoglobi</taxon>
        <taxon>Archaeoglobales</taxon>
        <taxon>Archaeoglobaceae</taxon>
        <taxon>Archaeoglobus</taxon>
    </lineage>
</organism>
<dbReference type="Pfam" id="PF13452">
    <property type="entry name" value="FAS1_DH_region"/>
    <property type="match status" value="1"/>
</dbReference>
<comment type="caution">
    <text evidence="2">The sequence shown here is derived from an EMBL/GenBank/DDBJ whole genome shotgun (WGS) entry which is preliminary data.</text>
</comment>
<evidence type="ECO:0000313" key="2">
    <source>
        <dbReference type="EMBL" id="HGT82324.1"/>
    </source>
</evidence>
<name>A0A7J3M250_ARCFL</name>
<dbReference type="InterPro" id="IPR039569">
    <property type="entry name" value="FAS1-like_DH_region"/>
</dbReference>
<dbReference type="InterPro" id="IPR029069">
    <property type="entry name" value="HotDog_dom_sf"/>
</dbReference>
<dbReference type="EMBL" id="DSYZ01000024">
    <property type="protein sequence ID" value="HGT82324.1"/>
    <property type="molecule type" value="Genomic_DNA"/>
</dbReference>
<dbReference type="AlphaFoldDB" id="A0A7J3M250"/>
<feature type="domain" description="FAS1-like dehydratase" evidence="1">
    <location>
        <begin position="45"/>
        <end position="162"/>
    </location>
</feature>
<proteinExistence type="predicted"/>
<sequence>MVQIRLSEEAEKMVKKYLKTEKQKKYNFDFFIDEEKYIRWEDVEIGMEAWSEKEFEVKEEDIKAYLEATDNYNPVFWEEGVAPPMFLTTIAFWLIGDSFVGSWIKTPGAINPGQKIEFYEPIKVGDVIRVKMRAHDKFIKRGKRYLTYYNEFVNQRGEIVAKWWGTLILPISKSEEEHKIEGVRR</sequence>